<organism evidence="1 2">
    <name type="scientific">Fusarium solani subsp. cucurbitae</name>
    <name type="common">Neocosmosporum cucurbitae</name>
    <dbReference type="NCBI Taxonomy" id="2747967"/>
    <lineage>
        <taxon>Eukaryota</taxon>
        <taxon>Fungi</taxon>
        <taxon>Dikarya</taxon>
        <taxon>Ascomycota</taxon>
        <taxon>Pezizomycotina</taxon>
        <taxon>Sordariomycetes</taxon>
        <taxon>Hypocreomycetidae</taxon>
        <taxon>Hypocreales</taxon>
        <taxon>Nectriaceae</taxon>
        <taxon>Fusarium</taxon>
        <taxon>Fusarium solani species complex</taxon>
    </lineage>
</organism>
<evidence type="ECO:0000313" key="2">
    <source>
        <dbReference type="Proteomes" id="UP000830768"/>
    </source>
</evidence>
<reference evidence="1" key="1">
    <citation type="submission" date="2021-11" db="EMBL/GenBank/DDBJ databases">
        <title>Fusarium solani-melongenae Genome sequencing and assembly.</title>
        <authorList>
            <person name="Xie S."/>
            <person name="Huang L."/>
            <person name="Zhang X."/>
        </authorList>
    </citation>
    <scope>NUCLEOTIDE SEQUENCE</scope>
    <source>
        <strain evidence="1">CRI 24-3</strain>
    </source>
</reference>
<dbReference type="EMBL" id="CP090030">
    <property type="protein sequence ID" value="UPK90664.1"/>
    <property type="molecule type" value="Genomic_DNA"/>
</dbReference>
<name>A0ACD3YNV8_FUSSC</name>
<evidence type="ECO:0000313" key="1">
    <source>
        <dbReference type="EMBL" id="UPK90664.1"/>
    </source>
</evidence>
<proteinExistence type="predicted"/>
<sequence>MSSLPYSLYTSSGTINNKVVELHRKYGDVVRVAPNEVSFISGEVVWDEVYGFRTGSRKSETTQPPAMIMADGADHARYRRLLSHAFSNSALKDQEAIVQKYMALLVDGLRDSGDKADDNIVDLVKWYNFLTFDIIADLSLGSAFGCLEKGEEKYVTMINNMLRAGAQGRVKYLQPMLGTISTILGLQAIKISALKTIPQFVKFTHDRVQQRLDSEVDRPDFVSQILRYQNVESKGMSRTELDMNCIQFLIAGSETSYLDELTKEIRSRFSAQDEITFARTRDIPLLNAVIEEGLRLYPPVPLGFPRLVPKGGAIVDGFHLPANTSIYMSQFAANLSPRNFVDPESFRPERWMNDPRYAKDVKGVFQPFSFGPRVCIGKHLAYTEMRLALSKVLYAFDLELQDPERDWLDQKVWVTWSKPPLLVRLRPSAT</sequence>
<accession>A0ACD3YNV8</accession>
<dbReference type="Proteomes" id="UP000830768">
    <property type="component" value="Chromosome 1"/>
</dbReference>
<gene>
    <name evidence="1" type="ORF">LCI18_001599</name>
</gene>
<keyword evidence="2" id="KW-1185">Reference proteome</keyword>
<protein>
    <submittedName>
        <fullName evidence="1">Uncharacterized protein</fullName>
    </submittedName>
</protein>